<gene>
    <name evidence="1" type="ORF">BaRGS_00001213</name>
</gene>
<dbReference type="AlphaFoldDB" id="A0ABD0M696"/>
<organism evidence="1 2">
    <name type="scientific">Batillaria attramentaria</name>
    <dbReference type="NCBI Taxonomy" id="370345"/>
    <lineage>
        <taxon>Eukaryota</taxon>
        <taxon>Metazoa</taxon>
        <taxon>Spiralia</taxon>
        <taxon>Lophotrochozoa</taxon>
        <taxon>Mollusca</taxon>
        <taxon>Gastropoda</taxon>
        <taxon>Caenogastropoda</taxon>
        <taxon>Sorbeoconcha</taxon>
        <taxon>Cerithioidea</taxon>
        <taxon>Batillariidae</taxon>
        <taxon>Batillaria</taxon>
    </lineage>
</organism>
<protein>
    <submittedName>
        <fullName evidence="1">Uncharacterized protein</fullName>
    </submittedName>
</protein>
<dbReference type="EMBL" id="JACVVK020000004">
    <property type="protein sequence ID" value="KAK7507278.1"/>
    <property type="molecule type" value="Genomic_DNA"/>
</dbReference>
<comment type="caution">
    <text evidence="1">The sequence shown here is derived from an EMBL/GenBank/DDBJ whole genome shotgun (WGS) entry which is preliminary data.</text>
</comment>
<accession>A0ABD0M696</accession>
<sequence length="128" mass="14339">MQLMLLRQWSCVWYYRLEGQSRRLLAHVSLSQSREERCTRDWPPVCVCTSAENSIACTCHLNGVGTILTFVTFSAAFDTVCKINTFQRLKRQCPIEMVIGPLSNTIQLMYANAWASGQSGPTAATAET</sequence>
<name>A0ABD0M696_9CAEN</name>
<evidence type="ECO:0000313" key="2">
    <source>
        <dbReference type="Proteomes" id="UP001519460"/>
    </source>
</evidence>
<evidence type="ECO:0000313" key="1">
    <source>
        <dbReference type="EMBL" id="KAK7507278.1"/>
    </source>
</evidence>
<dbReference type="Proteomes" id="UP001519460">
    <property type="component" value="Unassembled WGS sequence"/>
</dbReference>
<reference evidence="1 2" key="1">
    <citation type="journal article" date="2023" name="Sci. Data">
        <title>Genome assembly of the Korean intertidal mud-creeper Batillaria attramentaria.</title>
        <authorList>
            <person name="Patra A.K."/>
            <person name="Ho P.T."/>
            <person name="Jun S."/>
            <person name="Lee S.J."/>
            <person name="Kim Y."/>
            <person name="Won Y.J."/>
        </authorList>
    </citation>
    <scope>NUCLEOTIDE SEQUENCE [LARGE SCALE GENOMIC DNA]</scope>
    <source>
        <strain evidence="1">Wonlab-2016</strain>
    </source>
</reference>
<proteinExistence type="predicted"/>
<keyword evidence="2" id="KW-1185">Reference proteome</keyword>